<feature type="compositionally biased region" description="Polar residues" evidence="3">
    <location>
        <begin position="1"/>
        <end position="11"/>
    </location>
</feature>
<evidence type="ECO:0000256" key="4">
    <source>
        <dbReference type="SAM" id="Phobius"/>
    </source>
</evidence>
<dbReference type="PANTHER" id="PTHR11360">
    <property type="entry name" value="MONOCARBOXYLATE TRANSPORTER"/>
    <property type="match status" value="1"/>
</dbReference>
<feature type="transmembrane region" description="Helical" evidence="4">
    <location>
        <begin position="355"/>
        <end position="375"/>
    </location>
</feature>
<dbReference type="EMBL" id="KV428131">
    <property type="protein sequence ID" value="KZT35678.1"/>
    <property type="molecule type" value="Genomic_DNA"/>
</dbReference>
<feature type="transmembrane region" description="Helical" evidence="4">
    <location>
        <begin position="295"/>
        <end position="313"/>
    </location>
</feature>
<dbReference type="Proteomes" id="UP000076798">
    <property type="component" value="Unassembled WGS sequence"/>
</dbReference>
<keyword evidence="6" id="KW-1185">Reference proteome</keyword>
<dbReference type="InterPro" id="IPR036259">
    <property type="entry name" value="MFS_trans_sf"/>
</dbReference>
<feature type="transmembrane region" description="Helical" evidence="4">
    <location>
        <begin position="113"/>
        <end position="131"/>
    </location>
</feature>
<feature type="transmembrane region" description="Helical" evidence="4">
    <location>
        <begin position="260"/>
        <end position="283"/>
    </location>
</feature>
<comment type="subcellular location">
    <subcellularLocation>
        <location evidence="1">Membrane</location>
        <topology evidence="1">Multi-pass membrane protein</topology>
    </subcellularLocation>
</comment>
<dbReference type="InterPro" id="IPR050327">
    <property type="entry name" value="Proton-linked_MCT"/>
</dbReference>
<feature type="transmembrane region" description="Helical" evidence="4">
    <location>
        <begin position="137"/>
        <end position="160"/>
    </location>
</feature>
<feature type="transmembrane region" description="Helical" evidence="4">
    <location>
        <begin position="325"/>
        <end position="343"/>
    </location>
</feature>
<keyword evidence="4" id="KW-0812">Transmembrane</keyword>
<feature type="transmembrane region" description="Helical" evidence="4">
    <location>
        <begin position="172"/>
        <end position="197"/>
    </location>
</feature>
<feature type="transmembrane region" description="Helical" evidence="4">
    <location>
        <begin position="417"/>
        <end position="437"/>
    </location>
</feature>
<dbReference type="PANTHER" id="PTHR11360:SF234">
    <property type="entry name" value="MFS-TYPE TRANSPORTER DBAD-RELATED"/>
    <property type="match status" value="1"/>
</dbReference>
<evidence type="ECO:0000256" key="1">
    <source>
        <dbReference type="ARBA" id="ARBA00004141"/>
    </source>
</evidence>
<name>A0A166AU62_9AGAM</name>
<keyword evidence="4" id="KW-0472">Membrane</keyword>
<evidence type="ECO:0000313" key="5">
    <source>
        <dbReference type="EMBL" id="KZT35678.1"/>
    </source>
</evidence>
<protein>
    <submittedName>
        <fullName evidence="5">MFS general substrate transporter</fullName>
    </submittedName>
</protein>
<organism evidence="5 6">
    <name type="scientific">Sistotremastrum suecicum HHB10207 ss-3</name>
    <dbReference type="NCBI Taxonomy" id="1314776"/>
    <lineage>
        <taxon>Eukaryota</taxon>
        <taxon>Fungi</taxon>
        <taxon>Dikarya</taxon>
        <taxon>Basidiomycota</taxon>
        <taxon>Agaricomycotina</taxon>
        <taxon>Agaricomycetes</taxon>
        <taxon>Sistotremastrales</taxon>
        <taxon>Sistotremastraceae</taxon>
        <taxon>Sistotremastrum</taxon>
    </lineage>
</organism>
<dbReference type="GO" id="GO:0016020">
    <property type="term" value="C:membrane"/>
    <property type="evidence" value="ECO:0007669"/>
    <property type="project" value="UniProtKB-SubCell"/>
</dbReference>
<feature type="region of interest" description="Disordered" evidence="3">
    <location>
        <begin position="1"/>
        <end position="26"/>
    </location>
</feature>
<evidence type="ECO:0000256" key="3">
    <source>
        <dbReference type="SAM" id="MobiDB-lite"/>
    </source>
</evidence>
<keyword evidence="4" id="KW-1133">Transmembrane helix</keyword>
<dbReference type="Gene3D" id="1.20.1250.20">
    <property type="entry name" value="MFS general substrate transporter like domains"/>
    <property type="match status" value="2"/>
</dbReference>
<comment type="similarity">
    <text evidence="2">Belongs to the major facilitator superfamily. Monocarboxylate porter (TC 2.A.1.13) family.</text>
</comment>
<sequence>MSRTSTTSSEASLRKAEDPEHASEKESGHLLASEVAVDGGLHGWLTVAGCWCIQFVTVGHLNSFGIYEDFYKEHYLDDSSSSAIAWIGGSQSALLFGMGIIVGPLFDKGRFHLLLIVSSILYILCNFMLSITTEHHFYQVFLSQGLGIGLAMGIMYVPSLGILSHYFATRRALATGIALTGSSIGGIVYPIMVNNLINRGGNHFGGGGTPATFRSGIKLNAALNSGLLVLANLLMKPKKPTQPSKGTTINAKEFLKEPDYILMIFGTAMSVLGSFFPIIYVQLFSVTKGISADRSFYILSILHGASIFGRIFPSLLADHVGSLNTLIPVTFGLGATILGYLGVRDWAHDVITSSFAGFFFGGFNTLVVAATANLARHPGEVGARIGIAFSLATPCSLVGGPINGALLTGDFLWSRPIIFSGVCTIVGAGLFGCVRVVQIIGRRRSLWKSPAQSTTSGEYQ</sequence>
<gene>
    <name evidence="5" type="ORF">SISSUDRAFT_1064271</name>
</gene>
<dbReference type="AlphaFoldDB" id="A0A166AU62"/>
<dbReference type="SUPFAM" id="SSF103473">
    <property type="entry name" value="MFS general substrate transporter"/>
    <property type="match status" value="1"/>
</dbReference>
<dbReference type="InterPro" id="IPR011701">
    <property type="entry name" value="MFS"/>
</dbReference>
<reference evidence="5 6" key="1">
    <citation type="journal article" date="2016" name="Mol. Biol. Evol.">
        <title>Comparative Genomics of Early-Diverging Mushroom-Forming Fungi Provides Insights into the Origins of Lignocellulose Decay Capabilities.</title>
        <authorList>
            <person name="Nagy L.G."/>
            <person name="Riley R."/>
            <person name="Tritt A."/>
            <person name="Adam C."/>
            <person name="Daum C."/>
            <person name="Floudas D."/>
            <person name="Sun H."/>
            <person name="Yadav J.S."/>
            <person name="Pangilinan J."/>
            <person name="Larsson K.H."/>
            <person name="Matsuura K."/>
            <person name="Barry K."/>
            <person name="Labutti K."/>
            <person name="Kuo R."/>
            <person name="Ohm R.A."/>
            <person name="Bhattacharya S.S."/>
            <person name="Shirouzu T."/>
            <person name="Yoshinaga Y."/>
            <person name="Martin F.M."/>
            <person name="Grigoriev I.V."/>
            <person name="Hibbett D.S."/>
        </authorList>
    </citation>
    <scope>NUCLEOTIDE SEQUENCE [LARGE SCALE GENOMIC DNA]</scope>
    <source>
        <strain evidence="5 6">HHB10207 ss-3</strain>
    </source>
</reference>
<accession>A0A166AU62</accession>
<evidence type="ECO:0000256" key="2">
    <source>
        <dbReference type="ARBA" id="ARBA00006727"/>
    </source>
</evidence>
<dbReference type="OrthoDB" id="6509908at2759"/>
<proteinExistence type="inferred from homology"/>
<evidence type="ECO:0000313" key="6">
    <source>
        <dbReference type="Proteomes" id="UP000076798"/>
    </source>
</evidence>
<dbReference type="Pfam" id="PF07690">
    <property type="entry name" value="MFS_1"/>
    <property type="match status" value="1"/>
</dbReference>
<dbReference type="GO" id="GO:0022857">
    <property type="term" value="F:transmembrane transporter activity"/>
    <property type="evidence" value="ECO:0007669"/>
    <property type="project" value="InterPro"/>
</dbReference>
<feature type="transmembrane region" description="Helical" evidence="4">
    <location>
        <begin position="83"/>
        <end position="106"/>
    </location>
</feature>
<feature type="compositionally biased region" description="Basic and acidic residues" evidence="3">
    <location>
        <begin position="12"/>
        <end position="26"/>
    </location>
</feature>